<dbReference type="EMBL" id="HG996474">
    <property type="protein sequence ID" value="CAG1834658.1"/>
    <property type="molecule type" value="Genomic_DNA"/>
</dbReference>
<name>A0A804KHN5_MUSAM</name>
<gene>
    <name evidence="1" type="ORF">GSMUA_227630.1</name>
</gene>
<evidence type="ECO:0000313" key="3">
    <source>
        <dbReference type="Proteomes" id="UP000012960"/>
    </source>
</evidence>
<sequence>MAPLETEITVRLPGALVHPTSRRPEPTPFSEKLNEVKASIGEPVDFVLHGEIARRMSGVLVGAAEGKGEHGGNFCIYSRILIAEIFTGEESRECHVSLGDVVAHPIRLLEPRW</sequence>
<reference evidence="1" key="1">
    <citation type="submission" date="2021-03" db="EMBL/GenBank/DDBJ databases">
        <authorList>
            <consortium name="Genoscope - CEA"/>
            <person name="William W."/>
        </authorList>
    </citation>
    <scope>NUCLEOTIDE SEQUENCE</scope>
    <source>
        <strain evidence="1">Doubled-haploid Pahang</strain>
    </source>
</reference>
<dbReference type="Proteomes" id="UP000012960">
    <property type="component" value="Unplaced"/>
</dbReference>
<reference evidence="2" key="2">
    <citation type="submission" date="2021-05" db="UniProtKB">
        <authorList>
            <consortium name="EnsemblPlants"/>
        </authorList>
    </citation>
    <scope>IDENTIFICATION</scope>
    <source>
        <strain evidence="2">subsp. malaccensis</strain>
    </source>
</reference>
<evidence type="ECO:0000313" key="1">
    <source>
        <dbReference type="EMBL" id="CAG1834658.1"/>
    </source>
</evidence>
<dbReference type="Gramene" id="Ma09_t09270.1">
    <property type="protein sequence ID" value="Ma09_p09270.1"/>
    <property type="gene ID" value="Ma09_g09270"/>
</dbReference>
<proteinExistence type="predicted"/>
<dbReference type="InParanoid" id="A0A804KHN5"/>
<protein>
    <submittedName>
        <fullName evidence="1">(wild Malaysian banana) hypothetical protein</fullName>
    </submittedName>
</protein>
<evidence type="ECO:0000313" key="2">
    <source>
        <dbReference type="EnsemblPlants" id="Ma09_p09270.1"/>
    </source>
</evidence>
<dbReference type="EnsemblPlants" id="Ma09_t09270.1">
    <property type="protein sequence ID" value="Ma09_p09270.1"/>
    <property type="gene ID" value="Ma09_g09270"/>
</dbReference>
<keyword evidence="3" id="KW-1185">Reference proteome</keyword>
<accession>A0A804KHN5</accession>
<dbReference type="AlphaFoldDB" id="A0A804KHN5"/>
<organism evidence="2 3">
    <name type="scientific">Musa acuminata subsp. malaccensis</name>
    <name type="common">Wild banana</name>
    <name type="synonym">Musa malaccensis</name>
    <dbReference type="NCBI Taxonomy" id="214687"/>
    <lineage>
        <taxon>Eukaryota</taxon>
        <taxon>Viridiplantae</taxon>
        <taxon>Streptophyta</taxon>
        <taxon>Embryophyta</taxon>
        <taxon>Tracheophyta</taxon>
        <taxon>Spermatophyta</taxon>
        <taxon>Magnoliopsida</taxon>
        <taxon>Liliopsida</taxon>
        <taxon>Zingiberales</taxon>
        <taxon>Musaceae</taxon>
        <taxon>Musa</taxon>
    </lineage>
</organism>